<name>W4Q8G1_9BACI</name>
<dbReference type="SUPFAM" id="SSF48008">
    <property type="entry name" value="GntR ligand-binding domain-like"/>
    <property type="match status" value="1"/>
</dbReference>
<evidence type="ECO:0000313" key="6">
    <source>
        <dbReference type="Proteomes" id="UP000018890"/>
    </source>
</evidence>
<dbReference type="PRINTS" id="PR00035">
    <property type="entry name" value="HTHGNTR"/>
</dbReference>
<evidence type="ECO:0000256" key="2">
    <source>
        <dbReference type="ARBA" id="ARBA00023125"/>
    </source>
</evidence>
<dbReference type="Gene3D" id="1.20.120.530">
    <property type="entry name" value="GntR ligand-binding domain-like"/>
    <property type="match status" value="1"/>
</dbReference>
<dbReference type="EMBL" id="BAUT01000093">
    <property type="protein sequence ID" value="GAE28272.1"/>
    <property type="molecule type" value="Genomic_DNA"/>
</dbReference>
<dbReference type="InterPro" id="IPR008920">
    <property type="entry name" value="TF_FadR/GntR_C"/>
</dbReference>
<dbReference type="InterPro" id="IPR011711">
    <property type="entry name" value="GntR_C"/>
</dbReference>
<keyword evidence="3" id="KW-0804">Transcription</keyword>
<dbReference type="OrthoDB" id="114741at2"/>
<gene>
    <name evidence="5" type="ORF">JCM9140_4486</name>
</gene>
<dbReference type="Proteomes" id="UP000018890">
    <property type="component" value="Unassembled WGS sequence"/>
</dbReference>
<organism evidence="5 6">
    <name type="scientific">Halalkalibacter wakoensis JCM 9140</name>
    <dbReference type="NCBI Taxonomy" id="1236970"/>
    <lineage>
        <taxon>Bacteria</taxon>
        <taxon>Bacillati</taxon>
        <taxon>Bacillota</taxon>
        <taxon>Bacilli</taxon>
        <taxon>Bacillales</taxon>
        <taxon>Bacillaceae</taxon>
        <taxon>Halalkalibacter</taxon>
    </lineage>
</organism>
<dbReference type="PANTHER" id="PTHR43537:SF24">
    <property type="entry name" value="GLUCONATE OPERON TRANSCRIPTIONAL REPRESSOR"/>
    <property type="match status" value="1"/>
</dbReference>
<dbReference type="InterPro" id="IPR036388">
    <property type="entry name" value="WH-like_DNA-bd_sf"/>
</dbReference>
<dbReference type="Gene3D" id="1.10.10.10">
    <property type="entry name" value="Winged helix-like DNA-binding domain superfamily/Winged helix DNA-binding domain"/>
    <property type="match status" value="1"/>
</dbReference>
<dbReference type="InterPro" id="IPR000524">
    <property type="entry name" value="Tscrpt_reg_HTH_GntR"/>
</dbReference>
<dbReference type="Pfam" id="PF00392">
    <property type="entry name" value="GntR"/>
    <property type="match status" value="1"/>
</dbReference>
<evidence type="ECO:0000259" key="4">
    <source>
        <dbReference type="PROSITE" id="PS50949"/>
    </source>
</evidence>
<keyword evidence="2" id="KW-0238">DNA-binding</keyword>
<reference evidence="5" key="1">
    <citation type="journal article" date="2014" name="Genome Announc.">
        <title>Draft Genome Sequences of Three Alkaliphilic Bacillus Strains, Bacillus wakoensis JCM 9140T, Bacillus akibai JCM 9157T, and Bacillus hemicellulosilyticus JCM 9152T.</title>
        <authorList>
            <person name="Yuki M."/>
            <person name="Oshima K."/>
            <person name="Suda W."/>
            <person name="Oshida Y."/>
            <person name="Kitamura K."/>
            <person name="Iida T."/>
            <person name="Hattori M."/>
            <person name="Ohkuma M."/>
        </authorList>
    </citation>
    <scope>NUCLEOTIDE SEQUENCE [LARGE SCALE GENOMIC DNA]</scope>
    <source>
        <strain evidence="5">JCM 9140</strain>
    </source>
</reference>
<feature type="domain" description="HTH gntR-type" evidence="4">
    <location>
        <begin position="8"/>
        <end position="75"/>
    </location>
</feature>
<dbReference type="SUPFAM" id="SSF46785">
    <property type="entry name" value="Winged helix' DNA-binding domain"/>
    <property type="match status" value="1"/>
</dbReference>
<dbReference type="PANTHER" id="PTHR43537">
    <property type="entry name" value="TRANSCRIPTIONAL REGULATOR, GNTR FAMILY"/>
    <property type="match status" value="1"/>
</dbReference>
<protein>
    <submittedName>
        <fullName evidence="5">Transcriptional regulator</fullName>
    </submittedName>
</protein>
<dbReference type="GO" id="GO:0003700">
    <property type="term" value="F:DNA-binding transcription factor activity"/>
    <property type="evidence" value="ECO:0007669"/>
    <property type="project" value="InterPro"/>
</dbReference>
<comment type="caution">
    <text evidence="5">The sequence shown here is derived from an EMBL/GenBank/DDBJ whole genome shotgun (WGS) entry which is preliminary data.</text>
</comment>
<sequence>MKKVTKFVSYTDQVYRELKMSILMGKIEPGDFLQERAIAEQLGVSRTPVREALKRLEFEGWLETIPWKGVIVRDIDKQDVIEVLQCRLANEIFMIKLITTNITDEQLHDLKSIYERMKASLKEEKAEEFIEEDRRFHMYLVQLTNNSRLIQFIDNLSDHMLRLGIRAITRESRALETLEEHEQLIHALEKRSVDEAVKAMEHHIYQTQETLMNMLEKVLKGEGKN</sequence>
<dbReference type="GO" id="GO:0003677">
    <property type="term" value="F:DNA binding"/>
    <property type="evidence" value="ECO:0007669"/>
    <property type="project" value="UniProtKB-KW"/>
</dbReference>
<dbReference type="InterPro" id="IPR036390">
    <property type="entry name" value="WH_DNA-bd_sf"/>
</dbReference>
<evidence type="ECO:0000256" key="3">
    <source>
        <dbReference type="ARBA" id="ARBA00023163"/>
    </source>
</evidence>
<dbReference type="CDD" id="cd07377">
    <property type="entry name" value="WHTH_GntR"/>
    <property type="match status" value="1"/>
</dbReference>
<dbReference type="STRING" id="1236970.JCM9140_4486"/>
<keyword evidence="6" id="KW-1185">Reference proteome</keyword>
<proteinExistence type="predicted"/>
<dbReference type="SMART" id="SM00345">
    <property type="entry name" value="HTH_GNTR"/>
    <property type="match status" value="1"/>
</dbReference>
<dbReference type="SMART" id="SM00895">
    <property type="entry name" value="FCD"/>
    <property type="match status" value="1"/>
</dbReference>
<dbReference type="AlphaFoldDB" id="W4Q8G1"/>
<accession>W4Q8G1</accession>
<evidence type="ECO:0000313" key="5">
    <source>
        <dbReference type="EMBL" id="GAE28272.1"/>
    </source>
</evidence>
<keyword evidence="1" id="KW-0805">Transcription regulation</keyword>
<evidence type="ECO:0000256" key="1">
    <source>
        <dbReference type="ARBA" id="ARBA00023015"/>
    </source>
</evidence>
<dbReference type="Pfam" id="PF07729">
    <property type="entry name" value="FCD"/>
    <property type="match status" value="1"/>
</dbReference>
<dbReference type="PROSITE" id="PS50949">
    <property type="entry name" value="HTH_GNTR"/>
    <property type="match status" value="1"/>
</dbReference>